<feature type="compositionally biased region" description="Basic residues" evidence="5">
    <location>
        <begin position="17"/>
        <end position="26"/>
    </location>
</feature>
<accession>A0ABY4N5L9</accession>
<dbReference type="EMBL" id="CP097218">
    <property type="protein sequence ID" value="UQN28624.1"/>
    <property type="molecule type" value="Genomic_DNA"/>
</dbReference>
<evidence type="ECO:0000256" key="1">
    <source>
        <dbReference type="ARBA" id="ARBA00023015"/>
    </source>
</evidence>
<feature type="DNA-binding region" description="H-T-H motif" evidence="4">
    <location>
        <begin position="52"/>
        <end position="71"/>
    </location>
</feature>
<dbReference type="Proteomes" id="UP001055868">
    <property type="component" value="Chromosome"/>
</dbReference>
<gene>
    <name evidence="7" type="ORF">M4486_13435</name>
</gene>
<evidence type="ECO:0000313" key="8">
    <source>
        <dbReference type="Proteomes" id="UP001055868"/>
    </source>
</evidence>
<dbReference type="RefSeq" id="WP_249477752.1">
    <property type="nucleotide sequence ID" value="NZ_CP097218.1"/>
</dbReference>
<keyword evidence="3" id="KW-0804">Transcription</keyword>
<dbReference type="InterPro" id="IPR009057">
    <property type="entry name" value="Homeodomain-like_sf"/>
</dbReference>
<dbReference type="SUPFAM" id="SSF46689">
    <property type="entry name" value="Homeodomain-like"/>
    <property type="match status" value="1"/>
</dbReference>
<evidence type="ECO:0000256" key="3">
    <source>
        <dbReference type="ARBA" id="ARBA00023163"/>
    </source>
</evidence>
<dbReference type="Pfam" id="PF00440">
    <property type="entry name" value="TetR_N"/>
    <property type="match status" value="1"/>
</dbReference>
<dbReference type="Gene3D" id="1.10.357.10">
    <property type="entry name" value="Tetracycline Repressor, domain 2"/>
    <property type="match status" value="1"/>
</dbReference>
<evidence type="ECO:0000256" key="2">
    <source>
        <dbReference type="ARBA" id="ARBA00023125"/>
    </source>
</evidence>
<dbReference type="InterPro" id="IPR001647">
    <property type="entry name" value="HTH_TetR"/>
</dbReference>
<dbReference type="PANTHER" id="PTHR47506">
    <property type="entry name" value="TRANSCRIPTIONAL REGULATORY PROTEIN"/>
    <property type="match status" value="1"/>
</dbReference>
<keyword evidence="8" id="KW-1185">Reference proteome</keyword>
<keyword evidence="1" id="KW-0805">Transcription regulation</keyword>
<name>A0ABY4N5L9_9MICO</name>
<proteinExistence type="predicted"/>
<evidence type="ECO:0000259" key="6">
    <source>
        <dbReference type="PROSITE" id="PS50977"/>
    </source>
</evidence>
<dbReference type="PROSITE" id="PS50977">
    <property type="entry name" value="HTH_TETR_2"/>
    <property type="match status" value="1"/>
</dbReference>
<dbReference type="PANTHER" id="PTHR47506:SF6">
    <property type="entry name" value="HTH-TYPE TRANSCRIPTIONAL REPRESSOR NEMR"/>
    <property type="match status" value="1"/>
</dbReference>
<dbReference type="InterPro" id="IPR041583">
    <property type="entry name" value="TetR_C_31"/>
</dbReference>
<evidence type="ECO:0000256" key="4">
    <source>
        <dbReference type="PROSITE-ProRule" id="PRU00335"/>
    </source>
</evidence>
<organism evidence="7 8">
    <name type="scientific">Brachybacterium kimchii</name>
    <dbReference type="NCBI Taxonomy" id="2942909"/>
    <lineage>
        <taxon>Bacteria</taxon>
        <taxon>Bacillati</taxon>
        <taxon>Actinomycetota</taxon>
        <taxon>Actinomycetes</taxon>
        <taxon>Micrococcales</taxon>
        <taxon>Dermabacteraceae</taxon>
        <taxon>Brachybacterium</taxon>
    </lineage>
</organism>
<feature type="domain" description="HTH tetR-type" evidence="6">
    <location>
        <begin position="29"/>
        <end position="89"/>
    </location>
</feature>
<sequence length="205" mass="22699">MSPSSIEQDDDPASRPRAARLPRPRRHDPDRRDRIIDACLDVIAEHGLAGTSHRRVAAAADVPLGSMTYHFNGMDDLLREAFTRFADSVAQQAERRMAAAEDLDDALAEFSRNIDEDVLATQRDLVLTLELYTLAARRPEFRDITTTWMTRTRATLDPFVDPRTGQILDAMNEGLTIHRALHADPASEGLAADALARIARGADEG</sequence>
<protein>
    <submittedName>
        <fullName evidence="7">TetR family transcriptional regulator</fullName>
    </submittedName>
</protein>
<dbReference type="Pfam" id="PF17940">
    <property type="entry name" value="TetR_C_31"/>
    <property type="match status" value="1"/>
</dbReference>
<keyword evidence="2 4" id="KW-0238">DNA-binding</keyword>
<feature type="region of interest" description="Disordered" evidence="5">
    <location>
        <begin position="1"/>
        <end position="30"/>
    </location>
</feature>
<reference evidence="7" key="1">
    <citation type="submission" date="2022-05" db="EMBL/GenBank/DDBJ databases">
        <title>Genomic analysis of Brachybacterium sp. CBA3104.</title>
        <authorList>
            <person name="Roh S.W."/>
            <person name="Kim Y.B."/>
            <person name="Kim Y."/>
        </authorList>
    </citation>
    <scope>NUCLEOTIDE SEQUENCE</scope>
    <source>
        <strain evidence="7">CBA3104</strain>
    </source>
</reference>
<evidence type="ECO:0000256" key="5">
    <source>
        <dbReference type="SAM" id="MobiDB-lite"/>
    </source>
</evidence>
<evidence type="ECO:0000313" key="7">
    <source>
        <dbReference type="EMBL" id="UQN28624.1"/>
    </source>
</evidence>